<dbReference type="GO" id="GO:0008408">
    <property type="term" value="F:3'-5' exonuclease activity"/>
    <property type="evidence" value="ECO:0007669"/>
    <property type="project" value="TreeGrafter"/>
</dbReference>
<feature type="domain" description="Exonuclease" evidence="5">
    <location>
        <begin position="22"/>
        <end position="182"/>
    </location>
</feature>
<dbReference type="Proteomes" id="UP000558284">
    <property type="component" value="Unassembled WGS sequence"/>
</dbReference>
<sequence length="265" mass="29170">MSRRALISPTRSEARVVEPLTFIRVADCETTGFPPDAEIVEIGWTDIRYFPSGWDIEADGQSKFVNPGRPIPEAVTKIHGITDAMVQGGVTPDEARAFIARGPDMLAAHNVDFDSKFLRGHDLPWLCTLQCSRQAWRGFPNYKNETIRQQLGITVGGDAHRAGYDSAVTARILIKLLDVMTIEQMVKVSKPSFQPIRMPFGEHAGKLFDEIPASYLQWIGRSKLAEGIKTAARASLARTAAAPKPAAATVVEEDPDAWRSQIGRS</sequence>
<dbReference type="GO" id="GO:0006259">
    <property type="term" value="P:DNA metabolic process"/>
    <property type="evidence" value="ECO:0007669"/>
    <property type="project" value="UniProtKB-ARBA"/>
</dbReference>
<evidence type="ECO:0000313" key="7">
    <source>
        <dbReference type="Proteomes" id="UP000558284"/>
    </source>
</evidence>
<keyword evidence="7" id="KW-1185">Reference proteome</keyword>
<dbReference type="GO" id="GO:0003676">
    <property type="term" value="F:nucleic acid binding"/>
    <property type="evidence" value="ECO:0007669"/>
    <property type="project" value="InterPro"/>
</dbReference>
<keyword evidence="2" id="KW-0378">Hydrolase</keyword>
<dbReference type="PANTHER" id="PTHR30231:SF4">
    <property type="entry name" value="PROTEIN NEN2"/>
    <property type="match status" value="1"/>
</dbReference>
<evidence type="ECO:0000259" key="5">
    <source>
        <dbReference type="SMART" id="SM00479"/>
    </source>
</evidence>
<proteinExistence type="predicted"/>
<evidence type="ECO:0000256" key="1">
    <source>
        <dbReference type="ARBA" id="ARBA00022722"/>
    </source>
</evidence>
<evidence type="ECO:0000256" key="3">
    <source>
        <dbReference type="ARBA" id="ARBA00022839"/>
    </source>
</evidence>
<dbReference type="SMART" id="SM00479">
    <property type="entry name" value="EXOIII"/>
    <property type="match status" value="1"/>
</dbReference>
<feature type="region of interest" description="Disordered" evidence="4">
    <location>
        <begin position="242"/>
        <end position="265"/>
    </location>
</feature>
<dbReference type="EMBL" id="JACDTY010000007">
    <property type="protein sequence ID" value="MBA1141718.1"/>
    <property type="molecule type" value="Genomic_DNA"/>
</dbReference>
<dbReference type="CDD" id="cd06127">
    <property type="entry name" value="DEDDh"/>
    <property type="match status" value="1"/>
</dbReference>
<reference evidence="6 7" key="1">
    <citation type="submission" date="2020-07" db="EMBL/GenBank/DDBJ databases">
        <title>Definition of the novel symbiovar canariense within Mesorhizobium novociceri, a new species of genus Mesorhizobium nodulating Cicer canariense in the Caldera de Taburiente National Park (La Palma, Canary Islands).</title>
        <authorList>
            <person name="Leon-Barrios M."/>
            <person name="Perez-Yepez J."/>
            <person name="Flores-Felix J.D."/>
            <person name="Ramirez-Baena M.H."/>
            <person name="Pulido-Suarez L."/>
            <person name="Igual J.M."/>
            <person name="Velazquez E."/>
            <person name="Peix A."/>
        </authorList>
    </citation>
    <scope>NUCLEOTIDE SEQUENCE [LARGE SCALE GENOMIC DNA]</scope>
    <source>
        <strain evidence="6 7">CCANP35</strain>
    </source>
</reference>
<evidence type="ECO:0000256" key="2">
    <source>
        <dbReference type="ARBA" id="ARBA00022801"/>
    </source>
</evidence>
<accession>A0A838B4E1</accession>
<gene>
    <name evidence="6" type="ORF">H0241_15830</name>
</gene>
<name>A0A838B4E1_9HYPH</name>
<keyword evidence="3" id="KW-0269">Exonuclease</keyword>
<dbReference type="AlphaFoldDB" id="A0A838B4E1"/>
<protein>
    <recommendedName>
        <fullName evidence="5">Exonuclease domain-containing protein</fullName>
    </recommendedName>
</protein>
<dbReference type="PANTHER" id="PTHR30231">
    <property type="entry name" value="DNA POLYMERASE III SUBUNIT EPSILON"/>
    <property type="match status" value="1"/>
</dbReference>
<comment type="caution">
    <text evidence="6">The sequence shown here is derived from an EMBL/GenBank/DDBJ whole genome shotgun (WGS) entry which is preliminary data.</text>
</comment>
<dbReference type="SUPFAM" id="SSF53098">
    <property type="entry name" value="Ribonuclease H-like"/>
    <property type="match status" value="1"/>
</dbReference>
<organism evidence="6 7">
    <name type="scientific">Mesorhizobium neociceri</name>
    <dbReference type="NCBI Taxonomy" id="1307853"/>
    <lineage>
        <taxon>Bacteria</taxon>
        <taxon>Pseudomonadati</taxon>
        <taxon>Pseudomonadota</taxon>
        <taxon>Alphaproteobacteria</taxon>
        <taxon>Hyphomicrobiales</taxon>
        <taxon>Phyllobacteriaceae</taxon>
        <taxon>Mesorhizobium</taxon>
    </lineage>
</organism>
<dbReference type="Gene3D" id="3.30.420.10">
    <property type="entry name" value="Ribonuclease H-like superfamily/Ribonuclease H"/>
    <property type="match status" value="1"/>
</dbReference>
<dbReference type="Pfam" id="PF00929">
    <property type="entry name" value="RNase_T"/>
    <property type="match status" value="1"/>
</dbReference>
<dbReference type="InterPro" id="IPR013520">
    <property type="entry name" value="Ribonucl_H"/>
</dbReference>
<evidence type="ECO:0000256" key="4">
    <source>
        <dbReference type="SAM" id="MobiDB-lite"/>
    </source>
</evidence>
<keyword evidence="1" id="KW-0540">Nuclease</keyword>
<dbReference type="RefSeq" id="WP_181058598.1">
    <property type="nucleotide sequence ID" value="NZ_JACDTY010000007.1"/>
</dbReference>
<dbReference type="InterPro" id="IPR012337">
    <property type="entry name" value="RNaseH-like_sf"/>
</dbReference>
<evidence type="ECO:0000313" key="6">
    <source>
        <dbReference type="EMBL" id="MBA1141718.1"/>
    </source>
</evidence>
<dbReference type="InterPro" id="IPR036397">
    <property type="entry name" value="RNaseH_sf"/>
</dbReference>